<proteinExistence type="predicted"/>
<accession>A0A364MUR8</accession>
<protein>
    <submittedName>
        <fullName evidence="1">Uncharacterized protein</fullName>
    </submittedName>
</protein>
<dbReference type="AlphaFoldDB" id="A0A364MUR8"/>
<name>A0A364MUR8_STELY</name>
<reference evidence="2" key="1">
    <citation type="submission" date="2018-05" db="EMBL/GenBank/DDBJ databases">
        <title>Draft genome sequence of Stemphylium lycopersici strain CIDEFI 213.</title>
        <authorList>
            <person name="Medina R."/>
            <person name="Franco M.E.E."/>
            <person name="Lucentini C.G."/>
            <person name="Saparrat M.C.N."/>
            <person name="Balatti P.A."/>
        </authorList>
    </citation>
    <scope>NUCLEOTIDE SEQUENCE [LARGE SCALE GENOMIC DNA]</scope>
    <source>
        <strain evidence="2">CIDEFI 213</strain>
    </source>
</reference>
<dbReference type="PANTHER" id="PTHR38790">
    <property type="entry name" value="2EXR DOMAIN-CONTAINING PROTEIN-RELATED"/>
    <property type="match status" value="1"/>
</dbReference>
<gene>
    <name evidence="1" type="ORF">DDE83_007935</name>
</gene>
<organism evidence="1 2">
    <name type="scientific">Stemphylium lycopersici</name>
    <name type="common">Tomato gray leaf spot disease fungus</name>
    <name type="synonym">Thyrospora lycopersici</name>
    <dbReference type="NCBI Taxonomy" id="183478"/>
    <lineage>
        <taxon>Eukaryota</taxon>
        <taxon>Fungi</taxon>
        <taxon>Dikarya</taxon>
        <taxon>Ascomycota</taxon>
        <taxon>Pezizomycotina</taxon>
        <taxon>Dothideomycetes</taxon>
        <taxon>Pleosporomycetidae</taxon>
        <taxon>Pleosporales</taxon>
        <taxon>Pleosporineae</taxon>
        <taxon>Pleosporaceae</taxon>
        <taxon>Stemphylium</taxon>
    </lineage>
</organism>
<evidence type="ECO:0000313" key="2">
    <source>
        <dbReference type="Proteomes" id="UP000249619"/>
    </source>
</evidence>
<keyword evidence="2" id="KW-1185">Reference proteome</keyword>
<dbReference type="OrthoDB" id="5413827at2759"/>
<dbReference type="Proteomes" id="UP000249619">
    <property type="component" value="Unassembled WGS sequence"/>
</dbReference>
<dbReference type="EMBL" id="QGDH01000161">
    <property type="protein sequence ID" value="RAR04153.1"/>
    <property type="molecule type" value="Genomic_DNA"/>
</dbReference>
<sequence>MPASANEGAILAANADIEKIAERNLAVSLFLKLPGELRNKIYDFVLDPVEVTIYFPPEITISAESEKFRGSNYLALLQLCRQIYRESRLLAWSKAQFVCFHRDDLLDWLSEQHAECRQAVTFIIIKVYSAEEKM</sequence>
<evidence type="ECO:0000313" key="1">
    <source>
        <dbReference type="EMBL" id="RAR04153.1"/>
    </source>
</evidence>
<comment type="caution">
    <text evidence="1">The sequence shown here is derived from an EMBL/GenBank/DDBJ whole genome shotgun (WGS) entry which is preliminary data.</text>
</comment>
<dbReference type="PANTHER" id="PTHR38790:SF4">
    <property type="entry name" value="2EXR DOMAIN-CONTAINING PROTEIN"/>
    <property type="match status" value="1"/>
</dbReference>